<protein>
    <submittedName>
        <fullName evidence="2">Uncharacterized protein</fullName>
    </submittedName>
</protein>
<gene>
    <name evidence="2" type="ORF">CQW23_08453</name>
</gene>
<dbReference type="OrthoDB" id="1305504at2759"/>
<accession>A0A2G2X9G8</accession>
<dbReference type="AlphaFoldDB" id="A0A2G2X9G8"/>
<evidence type="ECO:0000313" key="2">
    <source>
        <dbReference type="EMBL" id="PHT53991.1"/>
    </source>
</evidence>
<feature type="compositionally biased region" description="Basic and acidic residues" evidence="1">
    <location>
        <begin position="71"/>
        <end position="95"/>
    </location>
</feature>
<evidence type="ECO:0000256" key="1">
    <source>
        <dbReference type="SAM" id="MobiDB-lite"/>
    </source>
</evidence>
<reference evidence="2 3" key="1">
    <citation type="journal article" date="2017" name="Genome Biol.">
        <title>New reference genome sequences of hot pepper reveal the massive evolution of plant disease-resistance genes by retroduplication.</title>
        <authorList>
            <person name="Kim S."/>
            <person name="Park J."/>
            <person name="Yeom S.I."/>
            <person name="Kim Y.M."/>
            <person name="Seo E."/>
            <person name="Kim K.T."/>
            <person name="Kim M.S."/>
            <person name="Lee J.M."/>
            <person name="Cheong K."/>
            <person name="Shin H.S."/>
            <person name="Kim S.B."/>
            <person name="Han K."/>
            <person name="Lee J."/>
            <person name="Park M."/>
            <person name="Lee H.A."/>
            <person name="Lee H.Y."/>
            <person name="Lee Y."/>
            <person name="Oh S."/>
            <person name="Lee J.H."/>
            <person name="Choi E."/>
            <person name="Choi E."/>
            <person name="Lee S.E."/>
            <person name="Jeon J."/>
            <person name="Kim H."/>
            <person name="Choi G."/>
            <person name="Song H."/>
            <person name="Lee J."/>
            <person name="Lee S.C."/>
            <person name="Kwon J.K."/>
            <person name="Lee H.Y."/>
            <person name="Koo N."/>
            <person name="Hong Y."/>
            <person name="Kim R.W."/>
            <person name="Kang W.H."/>
            <person name="Huh J.H."/>
            <person name="Kang B.C."/>
            <person name="Yang T.J."/>
            <person name="Lee Y.H."/>
            <person name="Bennetzen J.L."/>
            <person name="Choi D."/>
        </authorList>
    </citation>
    <scope>NUCLEOTIDE SEQUENCE [LARGE SCALE GENOMIC DNA]</scope>
    <source>
        <strain evidence="3">cv. PBC81</strain>
    </source>
</reference>
<keyword evidence="3" id="KW-1185">Reference proteome</keyword>
<comment type="caution">
    <text evidence="2">The sequence shown here is derived from an EMBL/GenBank/DDBJ whole genome shotgun (WGS) entry which is preliminary data.</text>
</comment>
<dbReference type="EMBL" id="MLFT02000003">
    <property type="protein sequence ID" value="PHT53991.1"/>
    <property type="molecule type" value="Genomic_DNA"/>
</dbReference>
<evidence type="ECO:0000313" key="3">
    <source>
        <dbReference type="Proteomes" id="UP000224567"/>
    </source>
</evidence>
<reference evidence="3" key="2">
    <citation type="journal article" date="2017" name="J. Anim. Genet.">
        <title>Multiple reference genome sequences of hot pepper reveal the massive evolution of plant disease resistance genes by retroduplication.</title>
        <authorList>
            <person name="Kim S."/>
            <person name="Park J."/>
            <person name="Yeom S.-I."/>
            <person name="Kim Y.-M."/>
            <person name="Seo E."/>
            <person name="Kim K.-T."/>
            <person name="Kim M.-S."/>
            <person name="Lee J.M."/>
            <person name="Cheong K."/>
            <person name="Shin H.-S."/>
            <person name="Kim S.-B."/>
            <person name="Han K."/>
            <person name="Lee J."/>
            <person name="Park M."/>
            <person name="Lee H.-A."/>
            <person name="Lee H.-Y."/>
            <person name="Lee Y."/>
            <person name="Oh S."/>
            <person name="Lee J.H."/>
            <person name="Choi E."/>
            <person name="Choi E."/>
            <person name="Lee S.E."/>
            <person name="Jeon J."/>
            <person name="Kim H."/>
            <person name="Choi G."/>
            <person name="Song H."/>
            <person name="Lee J."/>
            <person name="Lee S.-C."/>
            <person name="Kwon J.-K."/>
            <person name="Lee H.-Y."/>
            <person name="Koo N."/>
            <person name="Hong Y."/>
            <person name="Kim R.W."/>
            <person name="Kang W.-H."/>
            <person name="Huh J.H."/>
            <person name="Kang B.-C."/>
            <person name="Yang T.-J."/>
            <person name="Lee Y.-H."/>
            <person name="Bennetzen J.L."/>
            <person name="Choi D."/>
        </authorList>
    </citation>
    <scope>NUCLEOTIDE SEQUENCE [LARGE SCALE GENOMIC DNA]</scope>
    <source>
        <strain evidence="3">cv. PBC81</strain>
    </source>
</reference>
<proteinExistence type="predicted"/>
<organism evidence="2 3">
    <name type="scientific">Capsicum baccatum</name>
    <name type="common">Peruvian pepper</name>
    <dbReference type="NCBI Taxonomy" id="33114"/>
    <lineage>
        <taxon>Eukaryota</taxon>
        <taxon>Viridiplantae</taxon>
        <taxon>Streptophyta</taxon>
        <taxon>Embryophyta</taxon>
        <taxon>Tracheophyta</taxon>
        <taxon>Spermatophyta</taxon>
        <taxon>Magnoliopsida</taxon>
        <taxon>eudicotyledons</taxon>
        <taxon>Gunneridae</taxon>
        <taxon>Pentapetalae</taxon>
        <taxon>asterids</taxon>
        <taxon>lamiids</taxon>
        <taxon>Solanales</taxon>
        <taxon>Solanaceae</taxon>
        <taxon>Solanoideae</taxon>
        <taxon>Capsiceae</taxon>
        <taxon>Capsicum</taxon>
    </lineage>
</organism>
<feature type="region of interest" description="Disordered" evidence="1">
    <location>
        <begin position="70"/>
        <end position="102"/>
    </location>
</feature>
<dbReference type="Proteomes" id="UP000224567">
    <property type="component" value="Unassembled WGS sequence"/>
</dbReference>
<name>A0A2G2X9G8_CAPBA</name>
<sequence>MEAHSEKMETMLVDINEKLNNLVKMQDAKVSRDIRRPTKYMISSWTGNGRSKRKHRVAEMIRQSCKHRRLGRGDKTVVHPVASHDDCVENDQRQLDDEEPTI</sequence>